<evidence type="ECO:0000313" key="2">
    <source>
        <dbReference type="EMBL" id="ROS05083.1"/>
    </source>
</evidence>
<keyword evidence="1" id="KW-0472">Membrane</keyword>
<proteinExistence type="predicted"/>
<keyword evidence="1" id="KW-0812">Transmembrane</keyword>
<organism evidence="2 3">
    <name type="scientific">Sinobacterium caligoides</name>
    <dbReference type="NCBI Taxonomy" id="933926"/>
    <lineage>
        <taxon>Bacteria</taxon>
        <taxon>Pseudomonadati</taxon>
        <taxon>Pseudomonadota</taxon>
        <taxon>Gammaproteobacteria</taxon>
        <taxon>Cellvibrionales</taxon>
        <taxon>Spongiibacteraceae</taxon>
        <taxon>Sinobacterium</taxon>
    </lineage>
</organism>
<dbReference type="RefSeq" id="WP_123711027.1">
    <property type="nucleotide sequence ID" value="NZ_RKHR01000003.1"/>
</dbReference>
<protein>
    <submittedName>
        <fullName evidence="2">Uncharacterized protein</fullName>
    </submittedName>
</protein>
<sequence length="138" mass="15590">MFFEKKCSYNVLVGFSLCIYVFWFFWPYIGVNYYSSSQLDLMFLNGTGGVLPVDYYLDYLVLFFYVVSSLGLLFRKNWARLVFVSLLLADVILSPLSGAMVLLGVDKVIHTVLMLIDGCILALTFLSSVKDEFGKKGG</sequence>
<name>A0A3N2DZ03_9GAMM</name>
<evidence type="ECO:0000313" key="3">
    <source>
        <dbReference type="Proteomes" id="UP000275394"/>
    </source>
</evidence>
<gene>
    <name evidence="2" type="ORF">EDC56_0607</name>
</gene>
<keyword evidence="3" id="KW-1185">Reference proteome</keyword>
<comment type="caution">
    <text evidence="2">The sequence shown here is derived from an EMBL/GenBank/DDBJ whole genome shotgun (WGS) entry which is preliminary data.</text>
</comment>
<feature type="transmembrane region" description="Helical" evidence="1">
    <location>
        <begin position="12"/>
        <end position="35"/>
    </location>
</feature>
<dbReference type="EMBL" id="RKHR01000003">
    <property type="protein sequence ID" value="ROS05083.1"/>
    <property type="molecule type" value="Genomic_DNA"/>
</dbReference>
<feature type="transmembrane region" description="Helical" evidence="1">
    <location>
        <begin position="81"/>
        <end position="102"/>
    </location>
</feature>
<reference evidence="2 3" key="1">
    <citation type="submission" date="2018-11" db="EMBL/GenBank/DDBJ databases">
        <title>Genomic Encyclopedia of Type Strains, Phase IV (KMG-IV): sequencing the most valuable type-strain genomes for metagenomic binning, comparative biology and taxonomic classification.</title>
        <authorList>
            <person name="Goeker M."/>
        </authorList>
    </citation>
    <scope>NUCLEOTIDE SEQUENCE [LARGE SCALE GENOMIC DNA]</scope>
    <source>
        <strain evidence="2 3">DSM 100316</strain>
    </source>
</reference>
<feature type="transmembrane region" description="Helical" evidence="1">
    <location>
        <begin position="55"/>
        <end position="74"/>
    </location>
</feature>
<feature type="transmembrane region" description="Helical" evidence="1">
    <location>
        <begin position="108"/>
        <end position="126"/>
    </location>
</feature>
<dbReference type="AlphaFoldDB" id="A0A3N2DZ03"/>
<keyword evidence="1" id="KW-1133">Transmembrane helix</keyword>
<dbReference type="Proteomes" id="UP000275394">
    <property type="component" value="Unassembled WGS sequence"/>
</dbReference>
<accession>A0A3N2DZ03</accession>
<evidence type="ECO:0000256" key="1">
    <source>
        <dbReference type="SAM" id="Phobius"/>
    </source>
</evidence>